<reference evidence="2 3" key="1">
    <citation type="submission" date="2021-04" db="EMBL/GenBank/DDBJ databases">
        <authorList>
            <person name="Ivanova A."/>
        </authorList>
    </citation>
    <scope>NUCLEOTIDE SEQUENCE [LARGE SCALE GENOMIC DNA]</scope>
    <source>
        <strain evidence="2 3">G18</strain>
    </source>
</reference>
<evidence type="ECO:0000259" key="1">
    <source>
        <dbReference type="Pfam" id="PF16490"/>
    </source>
</evidence>
<keyword evidence="3" id="KW-1185">Reference proteome</keyword>
<dbReference type="RefSeq" id="WP_210653335.1">
    <property type="nucleotide sequence ID" value="NZ_JAGKQQ010000001.1"/>
</dbReference>
<gene>
    <name evidence="2" type="ORF">J8F10_08110</name>
</gene>
<dbReference type="Gene3D" id="3.30.360.10">
    <property type="entry name" value="Dihydrodipicolinate Reductase, domain 2"/>
    <property type="match status" value="1"/>
</dbReference>
<comment type="caution">
    <text evidence="2">The sequence shown here is derived from an EMBL/GenBank/DDBJ whole genome shotgun (WGS) entry which is preliminary data.</text>
</comment>
<dbReference type="Proteomes" id="UP000676565">
    <property type="component" value="Unassembled WGS sequence"/>
</dbReference>
<evidence type="ECO:0000313" key="3">
    <source>
        <dbReference type="Proteomes" id="UP000676565"/>
    </source>
</evidence>
<feature type="domain" description="Putative oxidoreductase C-terminal" evidence="1">
    <location>
        <begin position="153"/>
        <end position="427"/>
    </location>
</feature>
<name>A0ABS5BND7_9BACT</name>
<sequence length="440" mass="49793">MFRLLRLMTVAPGHFHAALVQKRALYGIDPRTHVYAPLDADTLAHLARIAAFNNRPDQPTTWEVDLRAGADYLERFAREQPGNAVVLSGRNRPKIDLMRLAVSNCLPVIADKPWIIEHADFPKLEALFRESELREVFMWDMLTERFEITNWLVREFARDADLFGSWQTGAPNEPALQMRSVHFLKKLVNDRPLVRPWWWFDPATSGEAMADVGTHLADLSMWITAPDQPIDYATQIQMLAADRAPLVLTREQFGAVTGLGGFPDELRPYVVGRNLHYAGNNSATYTLRGVHVKLETAWEFESPAGGDTHACVARGTRATLTIRQQPGARPEIFVTATDPARHAEMVDRLRGRCDAFQRDFTGMFVSDLGTEAQVVIPDDWRASHEDHFAAVMDEFVRYFHAPRAVPPWERPNALARYYITTKAVEMARGAAPNPLHPTDY</sequence>
<organism evidence="2 3">
    <name type="scientific">Gemmata palustris</name>
    <dbReference type="NCBI Taxonomy" id="2822762"/>
    <lineage>
        <taxon>Bacteria</taxon>
        <taxon>Pseudomonadati</taxon>
        <taxon>Planctomycetota</taxon>
        <taxon>Planctomycetia</taxon>
        <taxon>Gemmatales</taxon>
        <taxon>Gemmataceae</taxon>
        <taxon>Gemmata</taxon>
    </lineage>
</organism>
<evidence type="ECO:0000313" key="2">
    <source>
        <dbReference type="EMBL" id="MBP3955244.1"/>
    </source>
</evidence>
<protein>
    <recommendedName>
        <fullName evidence="1">Putative oxidoreductase C-terminal domain-containing protein</fullName>
    </recommendedName>
</protein>
<proteinExistence type="predicted"/>
<dbReference type="InterPro" id="IPR032459">
    <property type="entry name" value="Oxidoreduct_C"/>
</dbReference>
<accession>A0ABS5BND7</accession>
<dbReference type="Gene3D" id="3.40.50.720">
    <property type="entry name" value="NAD(P)-binding Rossmann-like Domain"/>
    <property type="match status" value="1"/>
</dbReference>
<dbReference type="EMBL" id="JAGKQQ010000001">
    <property type="protein sequence ID" value="MBP3955244.1"/>
    <property type="molecule type" value="Genomic_DNA"/>
</dbReference>
<dbReference type="Pfam" id="PF16490">
    <property type="entry name" value="Oxidoreduct_C"/>
    <property type="match status" value="1"/>
</dbReference>